<evidence type="ECO:0008006" key="3">
    <source>
        <dbReference type="Google" id="ProtNLM"/>
    </source>
</evidence>
<dbReference type="STRING" id="1184609.KILIM_015_00020"/>
<gene>
    <name evidence="1" type="ORF">KILIM_015_00020</name>
</gene>
<organism evidence="1 2">
    <name type="scientific">Kineosphaera limosa NBRC 100340</name>
    <dbReference type="NCBI Taxonomy" id="1184609"/>
    <lineage>
        <taxon>Bacteria</taxon>
        <taxon>Bacillati</taxon>
        <taxon>Actinomycetota</taxon>
        <taxon>Actinomycetes</taxon>
        <taxon>Micrococcales</taxon>
        <taxon>Dermatophilaceae</taxon>
        <taxon>Kineosphaera</taxon>
    </lineage>
</organism>
<dbReference type="Proteomes" id="UP000008366">
    <property type="component" value="Unassembled WGS sequence"/>
</dbReference>
<name>K6WS76_9MICO</name>
<proteinExistence type="predicted"/>
<accession>K6WS76</accession>
<dbReference type="AlphaFoldDB" id="K6WS76"/>
<evidence type="ECO:0000313" key="1">
    <source>
        <dbReference type="EMBL" id="GAB94942.1"/>
    </source>
</evidence>
<comment type="caution">
    <text evidence="1">The sequence shown here is derived from an EMBL/GenBank/DDBJ whole genome shotgun (WGS) entry which is preliminary data.</text>
</comment>
<evidence type="ECO:0000313" key="2">
    <source>
        <dbReference type="Proteomes" id="UP000008366"/>
    </source>
</evidence>
<sequence length="152" mass="15685">MSAVLLTSHGSATLRRYDAMGVAALSEHLEAIHASALALPDRLLAAGEQPGFALITAALDARLVGFAASAQHDHLLRIDPIVVSNQLDTGLAHDIATELVAAILAESDLPWADVAVTHDSLALPVLLRAGWRPTSAQNGSGLLVLSGAHAVP</sequence>
<protein>
    <recommendedName>
        <fullName evidence="3">N-acetyltransferase domain-containing protein</fullName>
    </recommendedName>
</protein>
<keyword evidence="2" id="KW-1185">Reference proteome</keyword>
<dbReference type="RefSeq" id="WP_006591474.1">
    <property type="nucleotide sequence ID" value="NZ_BAHD01000015.1"/>
</dbReference>
<reference evidence="1 2" key="1">
    <citation type="submission" date="2012-08" db="EMBL/GenBank/DDBJ databases">
        <title>Whole genome shotgun sequence of Kineosphaera limosa NBRC 100340.</title>
        <authorList>
            <person name="Yoshida I."/>
            <person name="Isaki S."/>
            <person name="Hosoyama A."/>
            <person name="Tsuchikane K."/>
            <person name="Katsumata H."/>
            <person name="Ando Y."/>
            <person name="Ohji S."/>
            <person name="Hamada M."/>
            <person name="Tamura T."/>
            <person name="Yamazoe A."/>
            <person name="Yamazaki S."/>
            <person name="Fujita N."/>
        </authorList>
    </citation>
    <scope>NUCLEOTIDE SEQUENCE [LARGE SCALE GENOMIC DNA]</scope>
    <source>
        <strain evidence="1 2">NBRC 100340</strain>
    </source>
</reference>
<dbReference type="EMBL" id="BAHD01000015">
    <property type="protein sequence ID" value="GAB94942.1"/>
    <property type="molecule type" value="Genomic_DNA"/>
</dbReference>